<dbReference type="PROSITE" id="PS51084">
    <property type="entry name" value="HIT_2"/>
    <property type="match status" value="1"/>
</dbReference>
<dbReference type="GO" id="GO:0032259">
    <property type="term" value="P:methylation"/>
    <property type="evidence" value="ECO:0007669"/>
    <property type="project" value="UniProtKB-KW"/>
</dbReference>
<dbReference type="GO" id="GO:0008168">
    <property type="term" value="F:methyltransferase activity"/>
    <property type="evidence" value="ECO:0007669"/>
    <property type="project" value="UniProtKB-KW"/>
</dbReference>
<evidence type="ECO:0000259" key="2">
    <source>
        <dbReference type="PROSITE" id="PS51084"/>
    </source>
</evidence>
<sequence>MKHNFLSDPIGFADRGENPTVITKMKSGYAVIGLTQFLPGYCLLIRAPKVNELTDLEYGDRNDFLLDMSLLGDALKEVCKPMRINYSIYGNEAPFLHAHVFPRYEWEPEYNRRNPVWTYPESNWTDDQYQWNEATHRGLMLDIKKVLEKRMSSGYG</sequence>
<dbReference type="SUPFAM" id="SSF54197">
    <property type="entry name" value="HIT-like"/>
    <property type="match status" value="1"/>
</dbReference>
<accession>A0ABW5SJS5</accession>
<proteinExistence type="predicted"/>
<comment type="caution">
    <text evidence="1">Lacks conserved residue(s) required for the propagation of feature annotation.</text>
</comment>
<organism evidence="3 4">
    <name type="scientific">Paenibacillus shunpengii</name>
    <dbReference type="NCBI Taxonomy" id="2054424"/>
    <lineage>
        <taxon>Bacteria</taxon>
        <taxon>Bacillati</taxon>
        <taxon>Bacillota</taxon>
        <taxon>Bacilli</taxon>
        <taxon>Bacillales</taxon>
        <taxon>Paenibacillaceae</taxon>
        <taxon>Paenibacillus</taxon>
    </lineage>
</organism>
<dbReference type="RefSeq" id="WP_379260482.1">
    <property type="nucleotide sequence ID" value="NZ_JBHUMJ010000002.1"/>
</dbReference>
<dbReference type="Gene3D" id="3.30.428.10">
    <property type="entry name" value="HIT-like"/>
    <property type="match status" value="1"/>
</dbReference>
<feature type="domain" description="HIT" evidence="2">
    <location>
        <begin position="9"/>
        <end position="110"/>
    </location>
</feature>
<evidence type="ECO:0000256" key="1">
    <source>
        <dbReference type="PROSITE-ProRule" id="PRU00464"/>
    </source>
</evidence>
<comment type="caution">
    <text evidence="3">The sequence shown here is derived from an EMBL/GenBank/DDBJ whole genome shotgun (WGS) entry which is preliminary data.</text>
</comment>
<dbReference type="EMBL" id="JBHUMJ010000002">
    <property type="protein sequence ID" value="MFD2699559.1"/>
    <property type="molecule type" value="Genomic_DNA"/>
</dbReference>
<gene>
    <name evidence="3" type="ORF">ACFSVM_03700</name>
</gene>
<protein>
    <submittedName>
        <fullName evidence="3">HIT family protein</fullName>
        <ecNumber evidence="3">2.1.1.-</ecNumber>
    </submittedName>
</protein>
<keyword evidence="3" id="KW-0489">Methyltransferase</keyword>
<evidence type="ECO:0000313" key="3">
    <source>
        <dbReference type="EMBL" id="MFD2699559.1"/>
    </source>
</evidence>
<dbReference type="InterPro" id="IPR036265">
    <property type="entry name" value="HIT-like_sf"/>
</dbReference>
<dbReference type="Proteomes" id="UP001597540">
    <property type="component" value="Unassembled WGS sequence"/>
</dbReference>
<reference evidence="4" key="1">
    <citation type="journal article" date="2019" name="Int. J. Syst. Evol. Microbiol.">
        <title>The Global Catalogue of Microorganisms (GCM) 10K type strain sequencing project: providing services to taxonomists for standard genome sequencing and annotation.</title>
        <authorList>
            <consortium name="The Broad Institute Genomics Platform"/>
            <consortium name="The Broad Institute Genome Sequencing Center for Infectious Disease"/>
            <person name="Wu L."/>
            <person name="Ma J."/>
        </authorList>
    </citation>
    <scope>NUCLEOTIDE SEQUENCE [LARGE SCALE GENOMIC DNA]</scope>
    <source>
        <strain evidence="4">KCTC 33849</strain>
    </source>
</reference>
<keyword evidence="4" id="KW-1185">Reference proteome</keyword>
<dbReference type="Pfam" id="PF01230">
    <property type="entry name" value="HIT"/>
    <property type="match status" value="1"/>
</dbReference>
<keyword evidence="3" id="KW-0808">Transferase</keyword>
<dbReference type="EC" id="2.1.1.-" evidence="3"/>
<name>A0ABW5SJS5_9BACL</name>
<evidence type="ECO:0000313" key="4">
    <source>
        <dbReference type="Proteomes" id="UP001597540"/>
    </source>
</evidence>
<dbReference type="InterPro" id="IPR011146">
    <property type="entry name" value="HIT-like"/>
</dbReference>